<gene>
    <name evidence="3" type="ORF">SAMN05421721_10332</name>
</gene>
<dbReference type="Pfam" id="PF01558">
    <property type="entry name" value="POR"/>
    <property type="match status" value="1"/>
</dbReference>
<keyword evidence="1" id="KW-0560">Oxidoreductase</keyword>
<dbReference type="AlphaFoldDB" id="A0A1I4Q1A1"/>
<reference evidence="3 4" key="1">
    <citation type="submission" date="2016-10" db="EMBL/GenBank/DDBJ databases">
        <authorList>
            <person name="de Groot N.N."/>
        </authorList>
    </citation>
    <scope>NUCLEOTIDE SEQUENCE [LARGE SCALE GENOMIC DNA]</scope>
    <source>
        <strain evidence="3 4">DSM 4180</strain>
    </source>
</reference>
<dbReference type="Proteomes" id="UP000199556">
    <property type="component" value="Unassembled WGS sequence"/>
</dbReference>
<evidence type="ECO:0000313" key="3">
    <source>
        <dbReference type="EMBL" id="SFM33440.1"/>
    </source>
</evidence>
<protein>
    <submittedName>
        <fullName evidence="3">Pyruvate ferredoxin oxidoreductase gamma subunit</fullName>
    </submittedName>
</protein>
<organism evidence="3 4">
    <name type="scientific">Ectothiorhodospira mobilis</name>
    <dbReference type="NCBI Taxonomy" id="195064"/>
    <lineage>
        <taxon>Bacteria</taxon>
        <taxon>Pseudomonadati</taxon>
        <taxon>Pseudomonadota</taxon>
        <taxon>Gammaproteobacteria</taxon>
        <taxon>Chromatiales</taxon>
        <taxon>Ectothiorhodospiraceae</taxon>
        <taxon>Ectothiorhodospira</taxon>
    </lineage>
</organism>
<feature type="domain" description="Pyruvate/ketoisovalerate oxidoreductase catalytic" evidence="2">
    <location>
        <begin position="10"/>
        <end position="171"/>
    </location>
</feature>
<dbReference type="RefSeq" id="WP_090483738.1">
    <property type="nucleotide sequence ID" value="NZ_FOUO01000003.1"/>
</dbReference>
<dbReference type="InterPro" id="IPR051626">
    <property type="entry name" value="Oxidoreductase_gamma_subunit"/>
</dbReference>
<dbReference type="InterPro" id="IPR002869">
    <property type="entry name" value="Pyrv_flavodox_OxRed_cen"/>
</dbReference>
<dbReference type="NCBIfam" id="TIGR02175">
    <property type="entry name" value="PorC_KorC"/>
    <property type="match status" value="1"/>
</dbReference>
<dbReference type="PANTHER" id="PTHR43366">
    <property type="entry name" value="PYRUVATE SYNTHASE SUBUNIT PORC"/>
    <property type="match status" value="1"/>
</dbReference>
<dbReference type="GO" id="GO:0016625">
    <property type="term" value="F:oxidoreductase activity, acting on the aldehyde or oxo group of donors, iron-sulfur protein as acceptor"/>
    <property type="evidence" value="ECO:0007669"/>
    <property type="project" value="InterPro"/>
</dbReference>
<dbReference type="InterPro" id="IPR011894">
    <property type="entry name" value="PorC_KorC"/>
</dbReference>
<keyword evidence="3" id="KW-0670">Pyruvate</keyword>
<sequence>MLEIRIHGRGGQGNVVAAYLLASAAIGHGRHAQAFPAFGAERRGAPVAAFVRIGEAPIRRRCQVRHPGFLIVQDPALLEVPGTLAGLRPGGGILADGAKPGVAGRDGGEIVTLPATRLALEHIGRPVPNTALLAAFLTLTGLMPLSALIHALEARFSGPMLEKNRILVETAAAQVESGRWKEVVHGVAA</sequence>
<evidence type="ECO:0000259" key="2">
    <source>
        <dbReference type="Pfam" id="PF01558"/>
    </source>
</evidence>
<evidence type="ECO:0000256" key="1">
    <source>
        <dbReference type="ARBA" id="ARBA00023002"/>
    </source>
</evidence>
<dbReference type="STRING" id="195064.SAMN05421721_10332"/>
<dbReference type="Gene3D" id="3.40.920.10">
    <property type="entry name" value="Pyruvate-ferredoxin oxidoreductase, PFOR, domain III"/>
    <property type="match status" value="1"/>
</dbReference>
<evidence type="ECO:0000313" key="4">
    <source>
        <dbReference type="Proteomes" id="UP000199556"/>
    </source>
</evidence>
<dbReference type="EMBL" id="FOUO01000003">
    <property type="protein sequence ID" value="SFM33440.1"/>
    <property type="molecule type" value="Genomic_DNA"/>
</dbReference>
<accession>A0A1I4Q1A1</accession>
<proteinExistence type="predicted"/>
<dbReference type="InterPro" id="IPR019752">
    <property type="entry name" value="Pyrv/ketoisovalerate_OxRed_cat"/>
</dbReference>
<name>A0A1I4Q1A1_ECTMO</name>
<dbReference type="PANTHER" id="PTHR43366:SF1">
    <property type="entry name" value="PYRUVATE SYNTHASE SUBUNIT PORC"/>
    <property type="match status" value="1"/>
</dbReference>
<dbReference type="OrthoDB" id="9794954at2"/>
<keyword evidence="4" id="KW-1185">Reference proteome</keyword>
<dbReference type="SUPFAM" id="SSF53323">
    <property type="entry name" value="Pyruvate-ferredoxin oxidoreductase, PFOR, domain III"/>
    <property type="match status" value="1"/>
</dbReference>